<dbReference type="AlphaFoldDB" id="A0AAD4NFP2"/>
<sequence>MTVEEKVEFNDDSTEYYPPACCEMLHVTNAVYLATTLQIVFVVTLSILYYSLERNSFINAVEIFRPAVVFIVCVNVIGIICALVGVLLQHELLITAQISLLAGLVVVSDLVAFILVAIMAFGSRSNKRTLSSTNHSASLPAYFVDEKRFEAVLGPFWIYLTAIVFHMCAAAIMCIIGIHRRYGRFLKDKFSYSRVHEMARPTAVANGFGGLRSGMI</sequence>
<evidence type="ECO:0000256" key="1">
    <source>
        <dbReference type="SAM" id="Phobius"/>
    </source>
</evidence>
<proteinExistence type="predicted"/>
<feature type="transmembrane region" description="Helical" evidence="1">
    <location>
        <begin position="156"/>
        <end position="178"/>
    </location>
</feature>
<keyword evidence="3" id="KW-1185">Reference proteome</keyword>
<accession>A0AAD4NFP2</accession>
<name>A0AAD4NFP2_9BILA</name>
<evidence type="ECO:0000313" key="3">
    <source>
        <dbReference type="Proteomes" id="UP001201812"/>
    </source>
</evidence>
<feature type="transmembrane region" description="Helical" evidence="1">
    <location>
        <begin position="100"/>
        <end position="121"/>
    </location>
</feature>
<feature type="transmembrane region" description="Helical" evidence="1">
    <location>
        <begin position="30"/>
        <end position="51"/>
    </location>
</feature>
<keyword evidence="1" id="KW-0472">Membrane</keyword>
<dbReference type="Proteomes" id="UP001201812">
    <property type="component" value="Unassembled WGS sequence"/>
</dbReference>
<protein>
    <submittedName>
        <fullName evidence="2">Uncharacterized protein</fullName>
    </submittedName>
</protein>
<evidence type="ECO:0000313" key="2">
    <source>
        <dbReference type="EMBL" id="KAI1723568.1"/>
    </source>
</evidence>
<comment type="caution">
    <text evidence="2">The sequence shown here is derived from an EMBL/GenBank/DDBJ whole genome shotgun (WGS) entry which is preliminary data.</text>
</comment>
<keyword evidence="1" id="KW-1133">Transmembrane helix</keyword>
<feature type="transmembrane region" description="Helical" evidence="1">
    <location>
        <begin position="63"/>
        <end position="88"/>
    </location>
</feature>
<organism evidence="2 3">
    <name type="scientific">Ditylenchus destructor</name>
    <dbReference type="NCBI Taxonomy" id="166010"/>
    <lineage>
        <taxon>Eukaryota</taxon>
        <taxon>Metazoa</taxon>
        <taxon>Ecdysozoa</taxon>
        <taxon>Nematoda</taxon>
        <taxon>Chromadorea</taxon>
        <taxon>Rhabditida</taxon>
        <taxon>Tylenchina</taxon>
        <taxon>Tylenchomorpha</taxon>
        <taxon>Sphaerularioidea</taxon>
        <taxon>Anguinidae</taxon>
        <taxon>Anguininae</taxon>
        <taxon>Ditylenchus</taxon>
    </lineage>
</organism>
<keyword evidence="1" id="KW-0812">Transmembrane</keyword>
<dbReference type="EMBL" id="JAKKPZ010000003">
    <property type="protein sequence ID" value="KAI1723568.1"/>
    <property type="molecule type" value="Genomic_DNA"/>
</dbReference>
<gene>
    <name evidence="2" type="ORF">DdX_03730</name>
</gene>
<reference evidence="2" key="1">
    <citation type="submission" date="2022-01" db="EMBL/GenBank/DDBJ databases">
        <title>Genome Sequence Resource for Two Populations of Ditylenchus destructor, the Migratory Endoparasitic Phytonematode.</title>
        <authorList>
            <person name="Zhang H."/>
            <person name="Lin R."/>
            <person name="Xie B."/>
        </authorList>
    </citation>
    <scope>NUCLEOTIDE SEQUENCE</scope>
    <source>
        <strain evidence="2">BazhouSP</strain>
    </source>
</reference>